<comment type="caution">
    <text evidence="1">The sequence shown here is derived from an EMBL/GenBank/DDBJ whole genome shotgun (WGS) entry which is preliminary data.</text>
</comment>
<protein>
    <submittedName>
        <fullName evidence="1">Uncharacterized protein</fullName>
    </submittedName>
</protein>
<dbReference type="EMBL" id="VTDN01000005">
    <property type="protein sequence ID" value="MEB5477033.1"/>
    <property type="molecule type" value="Genomic_DNA"/>
</dbReference>
<name>A0ABU6DVZ4_9GAMM</name>
<accession>A0ABU6DVZ4</accession>
<evidence type="ECO:0000313" key="1">
    <source>
        <dbReference type="EMBL" id="MEB5477033.1"/>
    </source>
</evidence>
<dbReference type="Proteomes" id="UP001339883">
    <property type="component" value="Unassembled WGS sequence"/>
</dbReference>
<gene>
    <name evidence="1" type="ORF">I2F25_08275</name>
</gene>
<dbReference type="RefSeq" id="WP_195771367.1">
    <property type="nucleotide sequence ID" value="NZ_VTDN01000005.1"/>
</dbReference>
<sequence length="78" mass="8812">MKTTAITLSTNPTFVTEDVAYIQAIGGEFLFVFSEKKPTNLNPKEAHLDTKVYVDGKLGKLWAWKKYSWKTKLIVSSS</sequence>
<keyword evidence="2" id="KW-1185">Reference proteome</keyword>
<evidence type="ECO:0000313" key="2">
    <source>
        <dbReference type="Proteomes" id="UP001339883"/>
    </source>
</evidence>
<organism evidence="1 2">
    <name type="scientific">Acinetobacter pollinis</name>
    <dbReference type="NCBI Taxonomy" id="2605270"/>
    <lineage>
        <taxon>Bacteria</taxon>
        <taxon>Pseudomonadati</taxon>
        <taxon>Pseudomonadota</taxon>
        <taxon>Gammaproteobacteria</taxon>
        <taxon>Moraxellales</taxon>
        <taxon>Moraxellaceae</taxon>
        <taxon>Acinetobacter</taxon>
    </lineage>
</organism>
<proteinExistence type="predicted"/>
<reference evidence="1 2" key="1">
    <citation type="submission" date="2019-08" db="EMBL/GenBank/DDBJ databases">
        <title>Five species of Acinetobacter isolated from floral nectar and animal pollinators.</title>
        <authorList>
            <person name="Hendry T.A."/>
        </authorList>
    </citation>
    <scope>NUCLEOTIDE SEQUENCE [LARGE SCALE GENOMIC DNA]</scope>
    <source>
        <strain evidence="1 2">MD18.27</strain>
    </source>
</reference>